<protein>
    <submittedName>
        <fullName evidence="1">Uncharacterized protein</fullName>
    </submittedName>
</protein>
<keyword evidence="2" id="KW-1185">Reference proteome</keyword>
<sequence>MCPLHKLDFLSPLLDSSIPLRILQNGDTDNESVWLEGNGVIYWSLRRQPKTFNMDRNFVVKHWPLVPPSSFISRLSPHLLS</sequence>
<reference evidence="1" key="1">
    <citation type="thesis" date="2020" institute="ProQuest LLC" country="789 East Eisenhower Parkway, Ann Arbor, MI, USA">
        <title>Comparative Genomics and Chromosome Evolution.</title>
        <authorList>
            <person name="Mudd A.B."/>
        </authorList>
    </citation>
    <scope>NUCLEOTIDE SEQUENCE</scope>
    <source>
        <strain evidence="1">237g6f4</strain>
        <tissue evidence="1">Blood</tissue>
    </source>
</reference>
<dbReference type="EMBL" id="WNYA01000005">
    <property type="protein sequence ID" value="KAG8572848.1"/>
    <property type="molecule type" value="Genomic_DNA"/>
</dbReference>
<accession>A0AAV7BJQ5</accession>
<proteinExistence type="predicted"/>
<gene>
    <name evidence="1" type="ORF">GDO81_012185</name>
</gene>
<dbReference type="AlphaFoldDB" id="A0AAV7BJQ5"/>
<name>A0AAV7BJQ5_ENGPU</name>
<evidence type="ECO:0000313" key="1">
    <source>
        <dbReference type="EMBL" id="KAG8572848.1"/>
    </source>
</evidence>
<organism evidence="1 2">
    <name type="scientific">Engystomops pustulosus</name>
    <name type="common">Tungara frog</name>
    <name type="synonym">Physalaemus pustulosus</name>
    <dbReference type="NCBI Taxonomy" id="76066"/>
    <lineage>
        <taxon>Eukaryota</taxon>
        <taxon>Metazoa</taxon>
        <taxon>Chordata</taxon>
        <taxon>Craniata</taxon>
        <taxon>Vertebrata</taxon>
        <taxon>Euteleostomi</taxon>
        <taxon>Amphibia</taxon>
        <taxon>Batrachia</taxon>
        <taxon>Anura</taxon>
        <taxon>Neobatrachia</taxon>
        <taxon>Hyloidea</taxon>
        <taxon>Leptodactylidae</taxon>
        <taxon>Leiuperinae</taxon>
        <taxon>Engystomops</taxon>
    </lineage>
</organism>
<evidence type="ECO:0000313" key="2">
    <source>
        <dbReference type="Proteomes" id="UP000824782"/>
    </source>
</evidence>
<comment type="caution">
    <text evidence="1">The sequence shown here is derived from an EMBL/GenBank/DDBJ whole genome shotgun (WGS) entry which is preliminary data.</text>
</comment>
<dbReference type="Proteomes" id="UP000824782">
    <property type="component" value="Unassembled WGS sequence"/>
</dbReference>